<dbReference type="GeneID" id="118347890"/>
<reference evidence="2" key="1">
    <citation type="submission" date="2025-08" db="UniProtKB">
        <authorList>
            <consortium name="RefSeq"/>
        </authorList>
    </citation>
    <scope>IDENTIFICATION</scope>
    <source>
        <tissue evidence="2">Leaves</tissue>
    </source>
</reference>
<evidence type="ECO:0000313" key="1">
    <source>
        <dbReference type="Proteomes" id="UP000235220"/>
    </source>
</evidence>
<evidence type="ECO:0000313" key="2">
    <source>
        <dbReference type="RefSeq" id="XP_035543856.1"/>
    </source>
</evidence>
<protein>
    <submittedName>
        <fullName evidence="2">Uncharacterized protein LOC118347890</fullName>
    </submittedName>
</protein>
<sequence length="136" mass="15111">MLTSIGNGFGRYLKRDNATACVTHLEAARICLEIDVSKPLRKSFWLGPPGLASSHYQETPSKLVANYTHTKRQVMCGRGYNYRTVCQLHWSYCPCSAHPSKHRCEAFLGALSSEVLYSPSTTKDPGSMVATDPKWA</sequence>
<dbReference type="InParanoid" id="A0A6P9E971"/>
<dbReference type="KEGG" id="jre:118347890"/>
<dbReference type="RefSeq" id="XP_035543856.1">
    <property type="nucleotide sequence ID" value="XM_035687963.1"/>
</dbReference>
<proteinExistence type="predicted"/>
<gene>
    <name evidence="2" type="primary">LOC118347890</name>
</gene>
<accession>A0A6P9E971</accession>
<name>A0A6P9E971_JUGRE</name>
<organism evidence="1 2">
    <name type="scientific">Juglans regia</name>
    <name type="common">English walnut</name>
    <dbReference type="NCBI Taxonomy" id="51240"/>
    <lineage>
        <taxon>Eukaryota</taxon>
        <taxon>Viridiplantae</taxon>
        <taxon>Streptophyta</taxon>
        <taxon>Embryophyta</taxon>
        <taxon>Tracheophyta</taxon>
        <taxon>Spermatophyta</taxon>
        <taxon>Magnoliopsida</taxon>
        <taxon>eudicotyledons</taxon>
        <taxon>Gunneridae</taxon>
        <taxon>Pentapetalae</taxon>
        <taxon>rosids</taxon>
        <taxon>fabids</taxon>
        <taxon>Fagales</taxon>
        <taxon>Juglandaceae</taxon>
        <taxon>Juglans</taxon>
    </lineage>
</organism>
<keyword evidence="1" id="KW-1185">Reference proteome</keyword>
<dbReference type="AlphaFoldDB" id="A0A6P9E971"/>
<dbReference type="Proteomes" id="UP000235220">
    <property type="component" value="Chromosome 3"/>
</dbReference>
<dbReference type="OrthoDB" id="1096772at2759"/>